<evidence type="ECO:0000313" key="2">
    <source>
        <dbReference type="EMBL" id="MBB3892373.1"/>
    </source>
</evidence>
<accession>A0A840A3Y0</accession>
<keyword evidence="3" id="KW-1185">Reference proteome</keyword>
<comment type="caution">
    <text evidence="2">The sequence shown here is derived from an EMBL/GenBank/DDBJ whole genome shotgun (WGS) entry which is preliminary data.</text>
</comment>
<sequence length="289" mass="32640">MMKYSGNARRAYGRLMQAYNDIDVYVEDATYVGIYERVINRALRGQASVKRIIPLGPREKVLEAAMNDNTIGGRPRLYIVDGDLDLISQLRHKKSPHLHRLKVYSLENLLLEESALNAYCAFACPGKSLEAARDQINLKHVLIDLEIMISLYVVALGVARRLDLRDAAFSIDFKDLFDVEGGKHIRVNRQKLFTKTNEVIRRIIVLTSRTAYREAKTDVMRTIERRGLSGIDYVPGKAALWYINERAGHAKGLSLGQRAVASYLADHCSLGKDSVLAARLRRVSRGVKR</sequence>
<dbReference type="RefSeq" id="WP_183774495.1">
    <property type="nucleotide sequence ID" value="NZ_JACIDK010000004.1"/>
</dbReference>
<dbReference type="EMBL" id="JACIDK010000004">
    <property type="protein sequence ID" value="MBB3892373.1"/>
    <property type="molecule type" value="Genomic_DNA"/>
</dbReference>
<dbReference type="Pfam" id="PF14491">
    <property type="entry name" value="DUF4435"/>
    <property type="match status" value="1"/>
</dbReference>
<gene>
    <name evidence="2" type="ORF">GGQ61_003106</name>
</gene>
<organism evidence="2 3">
    <name type="scientific">Phenylobacterium haematophilum</name>
    <dbReference type="NCBI Taxonomy" id="98513"/>
    <lineage>
        <taxon>Bacteria</taxon>
        <taxon>Pseudomonadati</taxon>
        <taxon>Pseudomonadota</taxon>
        <taxon>Alphaproteobacteria</taxon>
        <taxon>Caulobacterales</taxon>
        <taxon>Caulobacteraceae</taxon>
        <taxon>Phenylobacterium</taxon>
    </lineage>
</organism>
<proteinExistence type="predicted"/>
<reference evidence="2 3" key="1">
    <citation type="submission" date="2020-08" db="EMBL/GenBank/DDBJ databases">
        <title>Genomic Encyclopedia of Type Strains, Phase IV (KMG-IV): sequencing the most valuable type-strain genomes for metagenomic binning, comparative biology and taxonomic classification.</title>
        <authorList>
            <person name="Goeker M."/>
        </authorList>
    </citation>
    <scope>NUCLEOTIDE SEQUENCE [LARGE SCALE GENOMIC DNA]</scope>
    <source>
        <strain evidence="2 3">DSM 21793</strain>
    </source>
</reference>
<name>A0A840A3Y0_9CAUL</name>
<dbReference type="Proteomes" id="UP000530564">
    <property type="component" value="Unassembled WGS sequence"/>
</dbReference>
<evidence type="ECO:0000259" key="1">
    <source>
        <dbReference type="Pfam" id="PF14491"/>
    </source>
</evidence>
<dbReference type="InterPro" id="IPR029492">
    <property type="entry name" value="DUF4435"/>
</dbReference>
<evidence type="ECO:0000313" key="3">
    <source>
        <dbReference type="Proteomes" id="UP000530564"/>
    </source>
</evidence>
<protein>
    <recommendedName>
        <fullName evidence="1">DUF4435 domain-containing protein</fullName>
    </recommendedName>
</protein>
<dbReference type="AlphaFoldDB" id="A0A840A3Y0"/>
<feature type="domain" description="DUF4435" evidence="1">
    <location>
        <begin position="21"/>
        <end position="121"/>
    </location>
</feature>